<protein>
    <recommendedName>
        <fullName evidence="8">Transporter</fullName>
    </recommendedName>
</protein>
<reference evidence="10" key="3">
    <citation type="submission" date="2025-09" db="UniProtKB">
        <authorList>
            <consortium name="Ensembl"/>
        </authorList>
    </citation>
    <scope>IDENTIFICATION</scope>
</reference>
<sequence length="584" mass="64712">THTHEQNGPPFVVNCTSSGALSDHCPLSMVHTSRLTYLKGGDMSITAAAQGADMDQDISRPTWSRQIEFTLAGIGCAVGLGNVWRFPYLCYRSGGGAFLLPYLFMLLMLGIPLLHMELSLGQYMRRGPVHALANACPLLKGVGMASVAISFIMCTYYNVVITWALYYLFSSFQAPLPWQNCNNTWNTPNCTNHATNSSYTSTYNTVHGVEETGVLRLELFLILILAWILVYLCIFKGVKSTGKVVYFTAVFPYVILIALLINNVQLPGDLYCQNWLSIVWVNAAAQIFNSIGIGFGSLLAMSSYNSFNNSVLKDTLTISIINSFTSILAGFVIFSSLGYMSHLQGIPVSDLAVDGPGLVYVVYPQAFANMPVAQLWAVLFFFMLLCLGLDSEFAMVEVLVTSLLDEYNQHLIAFFKRKELLVFAVCCAAFLLGIPCVGIYVFQLMDHYTAIVSITFLAFFEVIAICWCYGTNRLSDNLEEMTGKRPNIFFRMCWLIVAPLLIGTILIFSIIQFKPARYGDYVFPPWAQGVGWLIALASIIWIPLGAIHTFWVLPGSLMQMIVMLGVIKPGHKVHSLCLISTMAN</sequence>
<feature type="transmembrane region" description="Helical" evidence="9">
    <location>
        <begin position="316"/>
        <end position="340"/>
    </location>
</feature>
<feature type="transmembrane region" description="Helical" evidence="9">
    <location>
        <begin position="375"/>
        <end position="400"/>
    </location>
</feature>
<keyword evidence="8" id="KW-0769">Symport</keyword>
<dbReference type="Proteomes" id="UP000472264">
    <property type="component" value="Chromosome 14"/>
</dbReference>
<evidence type="ECO:0000256" key="9">
    <source>
        <dbReference type="SAM" id="Phobius"/>
    </source>
</evidence>
<dbReference type="PROSITE" id="PS00610">
    <property type="entry name" value="NA_NEUROTRAN_SYMP_1"/>
    <property type="match status" value="1"/>
</dbReference>
<gene>
    <name evidence="10" type="primary">si:ch211-283g2.1</name>
</gene>
<keyword evidence="3 8" id="KW-0812">Transmembrane</keyword>
<feature type="transmembrane region" description="Helical" evidence="9">
    <location>
        <begin position="69"/>
        <end position="86"/>
    </location>
</feature>
<evidence type="ECO:0000256" key="1">
    <source>
        <dbReference type="ARBA" id="ARBA00004141"/>
    </source>
</evidence>
<dbReference type="PANTHER" id="PTHR11616">
    <property type="entry name" value="SODIUM/CHLORIDE DEPENDENT TRANSPORTER"/>
    <property type="match status" value="1"/>
</dbReference>
<keyword evidence="2 8" id="KW-0813">Transport</keyword>
<feature type="transmembrane region" description="Helical" evidence="9">
    <location>
        <begin position="489"/>
        <end position="511"/>
    </location>
</feature>
<organism evidence="10 11">
    <name type="scientific">Echeneis naucrates</name>
    <name type="common">Live sharksucker</name>
    <dbReference type="NCBI Taxonomy" id="173247"/>
    <lineage>
        <taxon>Eukaryota</taxon>
        <taxon>Metazoa</taxon>
        <taxon>Chordata</taxon>
        <taxon>Craniata</taxon>
        <taxon>Vertebrata</taxon>
        <taxon>Euteleostomi</taxon>
        <taxon>Actinopterygii</taxon>
        <taxon>Neopterygii</taxon>
        <taxon>Teleostei</taxon>
        <taxon>Neoteleostei</taxon>
        <taxon>Acanthomorphata</taxon>
        <taxon>Carangaria</taxon>
        <taxon>Carangiformes</taxon>
        <taxon>Echeneidae</taxon>
        <taxon>Echeneis</taxon>
    </lineage>
</organism>
<feature type="transmembrane region" description="Helical" evidence="9">
    <location>
        <begin position="531"/>
        <end position="553"/>
    </location>
</feature>
<dbReference type="InterPro" id="IPR000175">
    <property type="entry name" value="Na/ntran_symport"/>
</dbReference>
<evidence type="ECO:0000256" key="8">
    <source>
        <dbReference type="RuleBase" id="RU003732"/>
    </source>
</evidence>
<dbReference type="InterPro" id="IPR037272">
    <property type="entry name" value="SNS_sf"/>
</dbReference>
<feature type="transmembrane region" description="Helical" evidence="9">
    <location>
        <begin position="98"/>
        <end position="116"/>
    </location>
</feature>
<feature type="binding site" evidence="6">
    <location>
        <position position="75"/>
    </location>
    <ligand>
        <name>Na(+)</name>
        <dbReference type="ChEBI" id="CHEBI:29101"/>
        <label>1</label>
    </ligand>
</feature>
<dbReference type="PROSITE" id="PS00754">
    <property type="entry name" value="NA_NEUROTRAN_SYMP_2"/>
    <property type="match status" value="1"/>
</dbReference>
<reference evidence="10" key="2">
    <citation type="submission" date="2025-08" db="UniProtKB">
        <authorList>
            <consortium name="Ensembl"/>
        </authorList>
    </citation>
    <scope>IDENTIFICATION</scope>
</reference>
<feature type="binding site" evidence="6">
    <location>
        <position position="391"/>
    </location>
    <ligand>
        <name>Na(+)</name>
        <dbReference type="ChEBI" id="CHEBI:29101"/>
        <label>1</label>
    </ligand>
</feature>
<keyword evidence="5 9" id="KW-0472">Membrane</keyword>
<evidence type="ECO:0000256" key="2">
    <source>
        <dbReference type="ARBA" id="ARBA00022448"/>
    </source>
</evidence>
<proteinExistence type="inferred from homology"/>
<dbReference type="GO" id="GO:0089718">
    <property type="term" value="P:amino acid import across plasma membrane"/>
    <property type="evidence" value="ECO:0007669"/>
    <property type="project" value="TreeGrafter"/>
</dbReference>
<reference evidence="10" key="1">
    <citation type="submission" date="2021-04" db="EMBL/GenBank/DDBJ databases">
        <authorList>
            <consortium name="Wellcome Sanger Institute Data Sharing"/>
        </authorList>
    </citation>
    <scope>NUCLEOTIDE SEQUENCE [LARGE SCALE GENOMIC DNA]</scope>
</reference>
<feature type="binding site" evidence="6">
    <location>
        <position position="390"/>
    </location>
    <ligand>
        <name>Na(+)</name>
        <dbReference type="ChEBI" id="CHEBI:29101"/>
        <label>1</label>
    </ligand>
</feature>
<evidence type="ECO:0000313" key="11">
    <source>
        <dbReference type="Proteomes" id="UP000472264"/>
    </source>
</evidence>
<evidence type="ECO:0000256" key="6">
    <source>
        <dbReference type="PIRSR" id="PIRSR600175-1"/>
    </source>
</evidence>
<dbReference type="GO" id="GO:0046872">
    <property type="term" value="F:metal ion binding"/>
    <property type="evidence" value="ECO:0007669"/>
    <property type="project" value="UniProtKB-KW"/>
</dbReference>
<evidence type="ECO:0000256" key="4">
    <source>
        <dbReference type="ARBA" id="ARBA00022989"/>
    </source>
</evidence>
<evidence type="ECO:0000256" key="3">
    <source>
        <dbReference type="ARBA" id="ARBA00022692"/>
    </source>
</evidence>
<dbReference type="Ensembl" id="ENSENLT00000009404.1">
    <property type="protein sequence ID" value="ENSENLP00000008972.1"/>
    <property type="gene ID" value="ENSENLG00000003576.1"/>
</dbReference>
<keyword evidence="7" id="KW-1015">Disulfide bond</keyword>
<name>A0A665TQ46_ECHNA</name>
<evidence type="ECO:0000256" key="7">
    <source>
        <dbReference type="PIRSR" id="PIRSR600175-2"/>
    </source>
</evidence>
<feature type="binding site" evidence="6">
    <location>
        <position position="290"/>
    </location>
    <ligand>
        <name>Na(+)</name>
        <dbReference type="ChEBI" id="CHEBI:29101"/>
        <label>1</label>
    </ligand>
</feature>
<keyword evidence="4 9" id="KW-1133">Transmembrane helix</keyword>
<dbReference type="PROSITE" id="PS50267">
    <property type="entry name" value="NA_NEUROTRAN_SYMP_3"/>
    <property type="match status" value="1"/>
</dbReference>
<dbReference type="GO" id="GO:0005283">
    <property type="term" value="F:amino acid:sodium symporter activity"/>
    <property type="evidence" value="ECO:0007669"/>
    <property type="project" value="TreeGrafter"/>
</dbReference>
<feature type="binding site" evidence="6">
    <location>
        <position position="387"/>
    </location>
    <ligand>
        <name>Na(+)</name>
        <dbReference type="ChEBI" id="CHEBI:29101"/>
        <label>1</label>
    </ligand>
</feature>
<keyword evidence="6" id="KW-0479">Metal-binding</keyword>
<feature type="disulfide bond" evidence="7">
    <location>
        <begin position="181"/>
        <end position="190"/>
    </location>
</feature>
<dbReference type="AlphaFoldDB" id="A0A665TQ46"/>
<feature type="binding site" evidence="6">
    <location>
        <position position="322"/>
    </location>
    <ligand>
        <name>Na(+)</name>
        <dbReference type="ChEBI" id="CHEBI:29101"/>
        <label>1</label>
    </ligand>
</feature>
<evidence type="ECO:0000256" key="5">
    <source>
        <dbReference type="ARBA" id="ARBA00023136"/>
    </source>
</evidence>
<feature type="binding site" evidence="6">
    <location>
        <position position="78"/>
    </location>
    <ligand>
        <name>Na(+)</name>
        <dbReference type="ChEBI" id="CHEBI:29101"/>
        <label>1</label>
    </ligand>
</feature>
<dbReference type="SUPFAM" id="SSF161070">
    <property type="entry name" value="SNF-like"/>
    <property type="match status" value="1"/>
</dbReference>
<dbReference type="GO" id="GO:0005886">
    <property type="term" value="C:plasma membrane"/>
    <property type="evidence" value="ECO:0007669"/>
    <property type="project" value="TreeGrafter"/>
</dbReference>
<comment type="subcellular location">
    <subcellularLocation>
        <location evidence="1">Membrane</location>
        <topology evidence="1">Multi-pass membrane protein</topology>
    </subcellularLocation>
</comment>
<feature type="transmembrane region" description="Helical" evidence="9">
    <location>
        <begin position="278"/>
        <end position="304"/>
    </location>
</feature>
<feature type="transmembrane region" description="Helical" evidence="9">
    <location>
        <begin position="147"/>
        <end position="169"/>
    </location>
</feature>
<accession>A0A665TQ46</accession>
<dbReference type="PRINTS" id="PR00176">
    <property type="entry name" value="NANEUSMPORT"/>
</dbReference>
<dbReference type="Pfam" id="PF00209">
    <property type="entry name" value="SNF"/>
    <property type="match status" value="1"/>
</dbReference>
<feature type="binding site" evidence="6">
    <location>
        <position position="82"/>
    </location>
    <ligand>
        <name>Na(+)</name>
        <dbReference type="ChEBI" id="CHEBI:29101"/>
        <label>1</label>
    </ligand>
</feature>
<keyword evidence="11" id="KW-1185">Reference proteome</keyword>
<dbReference type="PANTHER" id="PTHR11616:SF306">
    <property type="entry name" value="TRANSPORTER"/>
    <property type="match status" value="1"/>
</dbReference>
<feature type="binding site" evidence="6">
    <location>
        <position position="77"/>
    </location>
    <ligand>
        <name>Na(+)</name>
        <dbReference type="ChEBI" id="CHEBI:29101"/>
        <label>1</label>
    </ligand>
</feature>
<feature type="transmembrane region" description="Helical" evidence="9">
    <location>
        <begin position="245"/>
        <end position="266"/>
    </location>
</feature>
<comment type="similarity">
    <text evidence="8">Belongs to the sodium:neurotransmitter symporter (SNF) (TC 2.A.22) family.</text>
</comment>
<feature type="transmembrane region" description="Helical" evidence="9">
    <location>
        <begin position="219"/>
        <end position="238"/>
    </location>
</feature>
<keyword evidence="6" id="KW-0915">Sodium</keyword>
<evidence type="ECO:0000313" key="10">
    <source>
        <dbReference type="Ensembl" id="ENSENLP00000008972.1"/>
    </source>
</evidence>
<feature type="transmembrane region" description="Helical" evidence="9">
    <location>
        <begin position="420"/>
        <end position="442"/>
    </location>
</feature>
<feature type="transmembrane region" description="Helical" evidence="9">
    <location>
        <begin position="448"/>
        <end position="469"/>
    </location>
</feature>